<dbReference type="Proteomes" id="UP000784294">
    <property type="component" value="Unassembled WGS sequence"/>
</dbReference>
<proteinExistence type="predicted"/>
<protein>
    <submittedName>
        <fullName evidence="2">Uncharacterized protein</fullName>
    </submittedName>
</protein>
<accession>A0A3S5B6F8</accession>
<keyword evidence="3" id="KW-1185">Reference proteome</keyword>
<comment type="caution">
    <text evidence="2">The sequence shown here is derived from an EMBL/GenBank/DDBJ whole genome shotgun (WGS) entry which is preliminary data.</text>
</comment>
<reference evidence="2" key="1">
    <citation type="submission" date="2018-11" db="EMBL/GenBank/DDBJ databases">
        <authorList>
            <consortium name="Pathogen Informatics"/>
        </authorList>
    </citation>
    <scope>NUCLEOTIDE SEQUENCE</scope>
</reference>
<evidence type="ECO:0000256" key="1">
    <source>
        <dbReference type="SAM" id="Phobius"/>
    </source>
</evidence>
<keyword evidence="1" id="KW-0472">Membrane</keyword>
<keyword evidence="1" id="KW-1133">Transmembrane helix</keyword>
<evidence type="ECO:0000313" key="3">
    <source>
        <dbReference type="Proteomes" id="UP000784294"/>
    </source>
</evidence>
<organism evidence="2 3">
    <name type="scientific">Protopolystoma xenopodis</name>
    <dbReference type="NCBI Taxonomy" id="117903"/>
    <lineage>
        <taxon>Eukaryota</taxon>
        <taxon>Metazoa</taxon>
        <taxon>Spiralia</taxon>
        <taxon>Lophotrochozoa</taxon>
        <taxon>Platyhelminthes</taxon>
        <taxon>Monogenea</taxon>
        <taxon>Polyopisthocotylea</taxon>
        <taxon>Polystomatidea</taxon>
        <taxon>Polystomatidae</taxon>
        <taxon>Protopolystoma</taxon>
    </lineage>
</organism>
<dbReference type="AlphaFoldDB" id="A0A3S5B6F8"/>
<name>A0A3S5B6F8_9PLAT</name>
<feature type="transmembrane region" description="Helical" evidence="1">
    <location>
        <begin position="12"/>
        <end position="33"/>
    </location>
</feature>
<evidence type="ECO:0000313" key="2">
    <source>
        <dbReference type="EMBL" id="VEL14449.1"/>
    </source>
</evidence>
<dbReference type="EMBL" id="CAAALY010021199">
    <property type="protein sequence ID" value="VEL14449.1"/>
    <property type="molecule type" value="Genomic_DNA"/>
</dbReference>
<gene>
    <name evidence="2" type="ORF">PXEA_LOCUS7889</name>
</gene>
<keyword evidence="1" id="KW-0812">Transmembrane</keyword>
<sequence>MCVHGCGGLPLFLYFLLLYSTLICPTICQYAALPSVNPSEKAPGRRSARAEPKRLTLWGLAGVDQAAWCELRDEQLKRVGK</sequence>